<keyword evidence="1" id="KW-0472">Membrane</keyword>
<dbReference type="AlphaFoldDB" id="A0A1B8HM38"/>
<reference evidence="2 3" key="1">
    <citation type="submission" date="2016-06" db="EMBL/GenBank/DDBJ databases">
        <authorList>
            <person name="Kjaerup R.B."/>
            <person name="Dalgaard T.S."/>
            <person name="Juul-Madsen H.R."/>
        </authorList>
    </citation>
    <scope>NUCLEOTIDE SEQUENCE [LARGE SCALE GENOMIC DNA]</scope>
    <source>
        <strain evidence="2 3">GCSL-Mp3</strain>
    </source>
</reference>
<gene>
    <name evidence="2" type="ORF">AYY17_16210</name>
</gene>
<keyword evidence="1" id="KW-1133">Transmembrane helix</keyword>
<evidence type="ECO:0000256" key="1">
    <source>
        <dbReference type="SAM" id="Phobius"/>
    </source>
</evidence>
<evidence type="ECO:0000313" key="3">
    <source>
        <dbReference type="Proteomes" id="UP000092247"/>
    </source>
</evidence>
<keyword evidence="1" id="KW-0812">Transmembrane</keyword>
<dbReference type="Proteomes" id="UP000092247">
    <property type="component" value="Unassembled WGS sequence"/>
</dbReference>
<evidence type="ECO:0000313" key="2">
    <source>
        <dbReference type="EMBL" id="OBU10372.1"/>
    </source>
</evidence>
<sequence length="252" mass="27213">MTTITAADTSKQVYSPEIDDVISVKKSSQEISIDPDVIKEVTKNNGIKNTEVTDEQIGAEIRTRVGSVMPSLLSVSDQKWMKLAIELCKVMNDDSLGQLERQNKLDALVIDLAKELKNMKYKEAELQVKAAVVGALVSIGIAIVGAAMSIKGIDAANPTAPTPSGIAGQAMSGLSQPVSQVFVQLIQKKVTELQGDAEVVRAQKDLKLKSGSSHGKLSNDANELNKKLMDMFNRYLDNKQAATSNLLNNMRA</sequence>
<name>A0A1B8HM38_9GAMM</name>
<accession>A0A1B8HM38</accession>
<feature type="transmembrane region" description="Helical" evidence="1">
    <location>
        <begin position="126"/>
        <end position="148"/>
    </location>
</feature>
<organism evidence="2 3">
    <name type="scientific">Morganella psychrotolerans</name>
    <dbReference type="NCBI Taxonomy" id="368603"/>
    <lineage>
        <taxon>Bacteria</taxon>
        <taxon>Pseudomonadati</taxon>
        <taxon>Pseudomonadota</taxon>
        <taxon>Gammaproteobacteria</taxon>
        <taxon>Enterobacterales</taxon>
        <taxon>Morganellaceae</taxon>
        <taxon>Morganella</taxon>
    </lineage>
</organism>
<dbReference type="EMBL" id="LZEX01000004">
    <property type="protein sequence ID" value="OBU10372.1"/>
    <property type="molecule type" value="Genomic_DNA"/>
</dbReference>
<protein>
    <submittedName>
        <fullName evidence="2">Uncharacterized protein</fullName>
    </submittedName>
</protein>
<comment type="caution">
    <text evidence="2">The sequence shown here is derived from an EMBL/GenBank/DDBJ whole genome shotgun (WGS) entry which is preliminary data.</text>
</comment>
<dbReference type="RefSeq" id="WP_067422025.1">
    <property type="nucleotide sequence ID" value="NZ_LZEX01000004.1"/>
</dbReference>
<proteinExistence type="predicted"/>